<evidence type="ECO:0000256" key="9">
    <source>
        <dbReference type="ARBA" id="ARBA00022786"/>
    </source>
</evidence>
<dbReference type="InterPro" id="IPR013083">
    <property type="entry name" value="Znf_RING/FYVE/PHD"/>
</dbReference>
<keyword evidence="6" id="KW-0812">Transmembrane</keyword>
<dbReference type="AlphaFoldDB" id="A0AAD4PAB6"/>
<evidence type="ECO:0000256" key="3">
    <source>
        <dbReference type="ARBA" id="ARBA00004906"/>
    </source>
</evidence>
<dbReference type="PROSITE" id="PS50089">
    <property type="entry name" value="ZF_RING_2"/>
    <property type="match status" value="1"/>
</dbReference>
<keyword evidence="12" id="KW-0472">Membrane</keyword>
<evidence type="ECO:0000256" key="5">
    <source>
        <dbReference type="ARBA" id="ARBA00022679"/>
    </source>
</evidence>
<dbReference type="GO" id="GO:0016020">
    <property type="term" value="C:membrane"/>
    <property type="evidence" value="ECO:0007669"/>
    <property type="project" value="UniProtKB-SubCell"/>
</dbReference>
<organism evidence="17 18">
    <name type="scientific">Perilla frutescens var. hirtella</name>
    <name type="common">Perilla citriodora</name>
    <name type="synonym">Perilla setoyensis</name>
    <dbReference type="NCBI Taxonomy" id="608512"/>
    <lineage>
        <taxon>Eukaryota</taxon>
        <taxon>Viridiplantae</taxon>
        <taxon>Streptophyta</taxon>
        <taxon>Embryophyta</taxon>
        <taxon>Tracheophyta</taxon>
        <taxon>Spermatophyta</taxon>
        <taxon>Magnoliopsida</taxon>
        <taxon>eudicotyledons</taxon>
        <taxon>Gunneridae</taxon>
        <taxon>Pentapetalae</taxon>
        <taxon>asterids</taxon>
        <taxon>lamiids</taxon>
        <taxon>Lamiales</taxon>
        <taxon>Lamiaceae</taxon>
        <taxon>Nepetoideae</taxon>
        <taxon>Elsholtzieae</taxon>
        <taxon>Perilla</taxon>
    </lineage>
</organism>
<evidence type="ECO:0000256" key="10">
    <source>
        <dbReference type="ARBA" id="ARBA00022833"/>
    </source>
</evidence>
<keyword evidence="5" id="KW-0808">Transferase</keyword>
<feature type="domain" description="RING-type" evidence="16">
    <location>
        <begin position="11"/>
        <end position="34"/>
    </location>
</feature>
<evidence type="ECO:0000259" key="16">
    <source>
        <dbReference type="PROSITE" id="PS50089"/>
    </source>
</evidence>
<keyword evidence="7" id="KW-0479">Metal-binding</keyword>
<dbReference type="EC" id="2.3.2.27" evidence="4"/>
<feature type="region of interest" description="Disordered" evidence="15">
    <location>
        <begin position="43"/>
        <end position="62"/>
    </location>
</feature>
<comment type="caution">
    <text evidence="17">The sequence shown here is derived from an EMBL/GenBank/DDBJ whole genome shotgun (WGS) entry which is preliminary data.</text>
</comment>
<evidence type="ECO:0000256" key="1">
    <source>
        <dbReference type="ARBA" id="ARBA00000900"/>
    </source>
</evidence>
<evidence type="ECO:0000313" key="17">
    <source>
        <dbReference type="EMBL" id="KAH6831805.1"/>
    </source>
</evidence>
<evidence type="ECO:0000256" key="2">
    <source>
        <dbReference type="ARBA" id="ARBA00004167"/>
    </source>
</evidence>
<evidence type="ECO:0000256" key="7">
    <source>
        <dbReference type="ARBA" id="ARBA00022723"/>
    </source>
</evidence>
<evidence type="ECO:0000256" key="4">
    <source>
        <dbReference type="ARBA" id="ARBA00012483"/>
    </source>
</evidence>
<comment type="catalytic activity">
    <reaction evidence="1">
        <text>S-ubiquitinyl-[E2 ubiquitin-conjugating enzyme]-L-cysteine + [acceptor protein]-L-lysine = [E2 ubiquitin-conjugating enzyme]-L-cysteine + N(6)-ubiquitinyl-[acceptor protein]-L-lysine.</text>
        <dbReference type="EC" id="2.3.2.27"/>
    </reaction>
</comment>
<dbReference type="PANTHER" id="PTHR46913">
    <property type="entry name" value="RING-H2 FINGER PROTEIN ATL16"/>
    <property type="match status" value="1"/>
</dbReference>
<dbReference type="GO" id="GO:0016567">
    <property type="term" value="P:protein ubiquitination"/>
    <property type="evidence" value="ECO:0007669"/>
    <property type="project" value="InterPro"/>
</dbReference>
<reference evidence="17 18" key="1">
    <citation type="journal article" date="2021" name="Nat. Commun.">
        <title>Incipient diploidization of the medicinal plant Perilla within 10,000 years.</title>
        <authorList>
            <person name="Zhang Y."/>
            <person name="Shen Q."/>
            <person name="Leng L."/>
            <person name="Zhang D."/>
            <person name="Chen S."/>
            <person name="Shi Y."/>
            <person name="Ning Z."/>
            <person name="Chen S."/>
        </authorList>
    </citation>
    <scope>NUCLEOTIDE SEQUENCE [LARGE SCALE GENOMIC DNA]</scope>
    <source>
        <strain evidence="18">cv. PC099</strain>
    </source>
</reference>
<dbReference type="EMBL" id="SDAM02000081">
    <property type="protein sequence ID" value="KAH6831805.1"/>
    <property type="molecule type" value="Genomic_DNA"/>
</dbReference>
<dbReference type="GO" id="GO:0061630">
    <property type="term" value="F:ubiquitin protein ligase activity"/>
    <property type="evidence" value="ECO:0007669"/>
    <property type="project" value="UniProtKB-EC"/>
</dbReference>
<dbReference type="Gene3D" id="3.30.40.10">
    <property type="entry name" value="Zinc/RING finger domain, C3HC4 (zinc finger)"/>
    <property type="match status" value="1"/>
</dbReference>
<dbReference type="Proteomes" id="UP001190926">
    <property type="component" value="Unassembled WGS sequence"/>
</dbReference>
<dbReference type="SUPFAM" id="SSF57850">
    <property type="entry name" value="RING/U-box"/>
    <property type="match status" value="1"/>
</dbReference>
<comment type="pathway">
    <text evidence="3">Protein modification; protein ubiquitination.</text>
</comment>
<keyword evidence="8 14" id="KW-0863">Zinc-finger</keyword>
<evidence type="ECO:0000256" key="14">
    <source>
        <dbReference type="PROSITE-ProRule" id="PRU00175"/>
    </source>
</evidence>
<comment type="subcellular location">
    <subcellularLocation>
        <location evidence="2">Membrane</location>
        <topology evidence="2">Single-pass membrane protein</topology>
    </subcellularLocation>
</comment>
<dbReference type="InterPro" id="IPR044600">
    <property type="entry name" value="ATL1/ATL16-like"/>
</dbReference>
<evidence type="ECO:0000256" key="11">
    <source>
        <dbReference type="ARBA" id="ARBA00022989"/>
    </source>
</evidence>
<keyword evidence="11" id="KW-1133">Transmembrane helix</keyword>
<keyword evidence="10" id="KW-0862">Zinc</keyword>
<evidence type="ECO:0000256" key="13">
    <source>
        <dbReference type="ARBA" id="ARBA00024209"/>
    </source>
</evidence>
<dbReference type="PANTHER" id="PTHR46913:SF1">
    <property type="entry name" value="RING-H2 FINGER PROTEIN ATL16"/>
    <property type="match status" value="1"/>
</dbReference>
<evidence type="ECO:0000313" key="18">
    <source>
        <dbReference type="Proteomes" id="UP001190926"/>
    </source>
</evidence>
<keyword evidence="18" id="KW-1185">Reference proteome</keyword>
<protein>
    <recommendedName>
        <fullName evidence="4">RING-type E3 ubiquitin transferase</fullName>
        <ecNumber evidence="4">2.3.2.27</ecNumber>
    </recommendedName>
</protein>
<name>A0AAD4PAB6_PERFH</name>
<evidence type="ECO:0000256" key="15">
    <source>
        <dbReference type="SAM" id="MobiDB-lite"/>
    </source>
</evidence>
<dbReference type="InterPro" id="IPR001841">
    <property type="entry name" value="Znf_RING"/>
</dbReference>
<proteinExistence type="inferred from homology"/>
<accession>A0AAD4PAB6</accession>
<evidence type="ECO:0000256" key="12">
    <source>
        <dbReference type="ARBA" id="ARBA00023136"/>
    </source>
</evidence>
<comment type="similarity">
    <text evidence="13">Belongs to the RING-type zinc finger family. ATL subfamily.</text>
</comment>
<evidence type="ECO:0000256" key="6">
    <source>
        <dbReference type="ARBA" id="ARBA00022692"/>
    </source>
</evidence>
<sequence length="62" mass="7186">MKEELLQVKACKHMFHVDCIRHWLRNHSTCPLCRAPVLVSSNHRHPPPMHHRAPPYAAATNN</sequence>
<feature type="compositionally biased region" description="Basic residues" evidence="15">
    <location>
        <begin position="43"/>
        <end position="53"/>
    </location>
</feature>
<evidence type="ECO:0000256" key="8">
    <source>
        <dbReference type="ARBA" id="ARBA00022771"/>
    </source>
</evidence>
<dbReference type="GO" id="GO:0008270">
    <property type="term" value="F:zinc ion binding"/>
    <property type="evidence" value="ECO:0007669"/>
    <property type="project" value="UniProtKB-KW"/>
</dbReference>
<gene>
    <name evidence="17" type="ORF">C2S53_008298</name>
</gene>
<dbReference type="Pfam" id="PF13639">
    <property type="entry name" value="zf-RING_2"/>
    <property type="match status" value="1"/>
</dbReference>
<keyword evidence="9" id="KW-0833">Ubl conjugation pathway</keyword>